<dbReference type="Pfam" id="PF00067">
    <property type="entry name" value="p450"/>
    <property type="match status" value="1"/>
</dbReference>
<gene>
    <name evidence="11" type="ORF">FSP39_001444</name>
</gene>
<dbReference type="InterPro" id="IPR050705">
    <property type="entry name" value="Cytochrome_P450_3A"/>
</dbReference>
<dbReference type="SUPFAM" id="SSF48264">
    <property type="entry name" value="Cytochrome P450"/>
    <property type="match status" value="1"/>
</dbReference>
<dbReference type="GO" id="GO:0016705">
    <property type="term" value="F:oxidoreductase activity, acting on paired donors, with incorporation or reduction of molecular oxygen"/>
    <property type="evidence" value="ECO:0007669"/>
    <property type="project" value="InterPro"/>
</dbReference>
<keyword evidence="3 9" id="KW-0349">Heme</keyword>
<evidence type="ECO:0000256" key="5">
    <source>
        <dbReference type="ARBA" id="ARBA00023002"/>
    </source>
</evidence>
<dbReference type="EMBL" id="VSWD01000005">
    <property type="protein sequence ID" value="KAK3101165.1"/>
    <property type="molecule type" value="Genomic_DNA"/>
</dbReference>
<evidence type="ECO:0000313" key="12">
    <source>
        <dbReference type="Proteomes" id="UP001186944"/>
    </source>
</evidence>
<evidence type="ECO:0000256" key="1">
    <source>
        <dbReference type="ARBA" id="ARBA00001971"/>
    </source>
</evidence>
<dbReference type="Proteomes" id="UP001186944">
    <property type="component" value="Unassembled WGS sequence"/>
</dbReference>
<sequence length="315" mass="36451">MYFSYFGGFTLDVISSTAFGLEVDSLNNPDNPFIKHVQEIFSPPKGIPWKRFTFLAASMFPSLCGIMKYFEINFWPRESIRFFVRECKAMVEDRRKETRSQTDFLQLMINSEAEDTSETQNGVKSQTTTLQKRLTTDEIIGQAFLFFIAGYETTASLLRFTAYELAIHQDVQEKVVKEINDKLGDEEPNYENINKLQYLEQVLFETLRLFPPLSRLNRAVSEDISIKGMTFPKGSAVFIPVTRIHHDPEFYPNPEEFNPERFEDSKSVQNKFIFMPFGLGPRMCIGMRLALVEAKIALVHVLRRIKFDKSPNTEV</sequence>
<accession>A0AA88YK63</accession>
<evidence type="ECO:0000256" key="3">
    <source>
        <dbReference type="ARBA" id="ARBA00022617"/>
    </source>
</evidence>
<evidence type="ECO:0000256" key="9">
    <source>
        <dbReference type="PIRSR" id="PIRSR602401-1"/>
    </source>
</evidence>
<dbReference type="PANTHER" id="PTHR24302:SF15">
    <property type="entry name" value="FATTY-ACID PEROXYGENASE"/>
    <property type="match status" value="1"/>
</dbReference>
<feature type="binding site" description="axial binding residue" evidence="9">
    <location>
        <position position="284"/>
    </location>
    <ligand>
        <name>heme</name>
        <dbReference type="ChEBI" id="CHEBI:30413"/>
    </ligand>
    <ligandPart>
        <name>Fe</name>
        <dbReference type="ChEBI" id="CHEBI:18248"/>
    </ligandPart>
</feature>
<dbReference type="PANTHER" id="PTHR24302">
    <property type="entry name" value="CYTOCHROME P450 FAMILY 3"/>
    <property type="match status" value="1"/>
</dbReference>
<comment type="cofactor">
    <cofactor evidence="1 9">
        <name>heme</name>
        <dbReference type="ChEBI" id="CHEBI:30413"/>
    </cofactor>
</comment>
<keyword evidence="4 9" id="KW-0479">Metal-binding</keyword>
<evidence type="ECO:0000256" key="7">
    <source>
        <dbReference type="ARBA" id="ARBA00023033"/>
    </source>
</evidence>
<proteinExistence type="inferred from homology"/>
<evidence type="ECO:0000256" key="2">
    <source>
        <dbReference type="ARBA" id="ARBA00010617"/>
    </source>
</evidence>
<comment type="similarity">
    <text evidence="2 10">Belongs to the cytochrome P450 family.</text>
</comment>
<reference evidence="11" key="1">
    <citation type="submission" date="2019-08" db="EMBL/GenBank/DDBJ databases">
        <title>The improved chromosome-level genome for the pearl oyster Pinctada fucata martensii using PacBio sequencing and Hi-C.</title>
        <authorList>
            <person name="Zheng Z."/>
        </authorList>
    </citation>
    <scope>NUCLEOTIDE SEQUENCE</scope>
    <source>
        <strain evidence="11">ZZ-2019</strain>
        <tissue evidence="11">Adductor muscle</tissue>
    </source>
</reference>
<keyword evidence="5 10" id="KW-0560">Oxidoreductase</keyword>
<evidence type="ECO:0000256" key="4">
    <source>
        <dbReference type="ARBA" id="ARBA00022723"/>
    </source>
</evidence>
<dbReference type="GO" id="GO:0020037">
    <property type="term" value="F:heme binding"/>
    <property type="evidence" value="ECO:0007669"/>
    <property type="project" value="InterPro"/>
</dbReference>
<dbReference type="AlphaFoldDB" id="A0AA88YK63"/>
<dbReference type="InterPro" id="IPR017972">
    <property type="entry name" value="Cyt_P450_CS"/>
</dbReference>
<keyword evidence="6 9" id="KW-0408">Iron</keyword>
<evidence type="ECO:0000256" key="10">
    <source>
        <dbReference type="RuleBase" id="RU000461"/>
    </source>
</evidence>
<protein>
    <recommendedName>
        <fullName evidence="13">Cytochrome P450</fullName>
    </recommendedName>
</protein>
<keyword evidence="12" id="KW-1185">Reference proteome</keyword>
<dbReference type="Gene3D" id="1.10.630.10">
    <property type="entry name" value="Cytochrome P450"/>
    <property type="match status" value="1"/>
</dbReference>
<evidence type="ECO:0000256" key="6">
    <source>
        <dbReference type="ARBA" id="ARBA00023004"/>
    </source>
</evidence>
<dbReference type="GO" id="GO:0008395">
    <property type="term" value="F:steroid hydroxylase activity"/>
    <property type="evidence" value="ECO:0007669"/>
    <property type="project" value="TreeGrafter"/>
</dbReference>
<comment type="function">
    <text evidence="8">Cytochromes P450 are a group of heme-thiolate monooxygenases. They oxidize a variety of structurally unrelated compounds, including steroids, fatty acids, and xenobiotics.</text>
</comment>
<organism evidence="11 12">
    <name type="scientific">Pinctada imbricata</name>
    <name type="common">Atlantic pearl-oyster</name>
    <name type="synonym">Pinctada martensii</name>
    <dbReference type="NCBI Taxonomy" id="66713"/>
    <lineage>
        <taxon>Eukaryota</taxon>
        <taxon>Metazoa</taxon>
        <taxon>Spiralia</taxon>
        <taxon>Lophotrochozoa</taxon>
        <taxon>Mollusca</taxon>
        <taxon>Bivalvia</taxon>
        <taxon>Autobranchia</taxon>
        <taxon>Pteriomorphia</taxon>
        <taxon>Pterioida</taxon>
        <taxon>Pterioidea</taxon>
        <taxon>Pteriidae</taxon>
        <taxon>Pinctada</taxon>
    </lineage>
</organism>
<keyword evidence="7 10" id="KW-0503">Monooxygenase</keyword>
<dbReference type="PROSITE" id="PS00086">
    <property type="entry name" value="CYTOCHROME_P450"/>
    <property type="match status" value="1"/>
</dbReference>
<evidence type="ECO:0000313" key="11">
    <source>
        <dbReference type="EMBL" id="KAK3101165.1"/>
    </source>
</evidence>
<evidence type="ECO:0000256" key="8">
    <source>
        <dbReference type="ARBA" id="ARBA00043906"/>
    </source>
</evidence>
<dbReference type="InterPro" id="IPR001128">
    <property type="entry name" value="Cyt_P450"/>
</dbReference>
<dbReference type="GO" id="GO:0005506">
    <property type="term" value="F:iron ion binding"/>
    <property type="evidence" value="ECO:0007669"/>
    <property type="project" value="InterPro"/>
</dbReference>
<dbReference type="PRINTS" id="PR00385">
    <property type="entry name" value="P450"/>
</dbReference>
<dbReference type="InterPro" id="IPR036396">
    <property type="entry name" value="Cyt_P450_sf"/>
</dbReference>
<evidence type="ECO:0008006" key="13">
    <source>
        <dbReference type="Google" id="ProtNLM"/>
    </source>
</evidence>
<dbReference type="FunFam" id="1.10.630.10:FF:000182">
    <property type="entry name" value="Cytochrome P450 3A4"/>
    <property type="match status" value="1"/>
</dbReference>
<name>A0AA88YK63_PINIB</name>
<comment type="caution">
    <text evidence="11">The sequence shown here is derived from an EMBL/GenBank/DDBJ whole genome shotgun (WGS) entry which is preliminary data.</text>
</comment>
<dbReference type="PRINTS" id="PR00463">
    <property type="entry name" value="EP450I"/>
</dbReference>
<dbReference type="InterPro" id="IPR002401">
    <property type="entry name" value="Cyt_P450_E_grp-I"/>
</dbReference>